<dbReference type="KEGG" id="aau:AAur_pTC10123"/>
<feature type="region of interest" description="Disordered" evidence="1">
    <location>
        <begin position="1"/>
        <end position="102"/>
    </location>
</feature>
<organism evidence="2 3">
    <name type="scientific">Paenarthrobacter aurescens (strain TC1)</name>
    <dbReference type="NCBI Taxonomy" id="290340"/>
    <lineage>
        <taxon>Bacteria</taxon>
        <taxon>Bacillati</taxon>
        <taxon>Actinomycetota</taxon>
        <taxon>Actinomycetes</taxon>
        <taxon>Micrococcales</taxon>
        <taxon>Micrococcaceae</taxon>
        <taxon>Paenarthrobacter</taxon>
    </lineage>
</organism>
<keyword evidence="3" id="KW-1185">Reference proteome</keyword>
<evidence type="ECO:0000313" key="2">
    <source>
        <dbReference type="EMBL" id="ABM10388.1"/>
    </source>
</evidence>
<gene>
    <name evidence="2" type="ordered locus">AAur_pTC10123</name>
</gene>
<evidence type="ECO:0000256" key="1">
    <source>
        <dbReference type="SAM" id="MobiDB-lite"/>
    </source>
</evidence>
<name>A1RCN3_PAEAT</name>
<protein>
    <submittedName>
        <fullName evidence="2">Uncharacterized protein</fullName>
    </submittedName>
</protein>
<proteinExistence type="predicted"/>
<dbReference type="HOGENOM" id="CLU_1773561_0_0_11"/>
<geneLocation type="plasmid" evidence="2 3">
    <name>pTC1</name>
</geneLocation>
<dbReference type="EMBL" id="CP000475">
    <property type="protein sequence ID" value="ABM10388.1"/>
    <property type="molecule type" value="Genomic_DNA"/>
</dbReference>
<feature type="compositionally biased region" description="Polar residues" evidence="1">
    <location>
        <begin position="1"/>
        <end position="13"/>
    </location>
</feature>
<sequence>MMTLCQNRASSRDTIMPGSPSPPATFQPVGREEEAHRKQQSGQRLEQALAEPGPDTAEKGYNAGGLAQEDRHSPAGGYRVRQREDHPPAQGDSCEDCEEDQDEHHALLEFVRPLLPGRAPGRPALVDVSAASLPMCACMCLVLMAA</sequence>
<dbReference type="Proteomes" id="UP000000637">
    <property type="component" value="Plasmid pTC1"/>
</dbReference>
<keyword evidence="2" id="KW-0614">Plasmid</keyword>
<evidence type="ECO:0000313" key="3">
    <source>
        <dbReference type="Proteomes" id="UP000000637"/>
    </source>
</evidence>
<accession>A1RCN3</accession>
<reference evidence="2 3" key="1">
    <citation type="journal article" date="2006" name="PLoS Genet.">
        <title>Secrets of soil survival revealed by the genome sequence of Arthrobacter aurescens TC1.</title>
        <authorList>
            <person name="Mongodin E.F."/>
            <person name="Shapir N."/>
            <person name="Daugherty S.C."/>
            <person name="DeBoy R.T."/>
            <person name="Emerson J.B."/>
            <person name="Shvartzbeyn A."/>
            <person name="Radune D."/>
            <person name="Vamathevan J."/>
            <person name="Riggs F."/>
            <person name="Grinberg V."/>
            <person name="Khouri H."/>
            <person name="Wackett L.P."/>
            <person name="Nelson K.E."/>
            <person name="Sadowsky M.J."/>
        </authorList>
    </citation>
    <scope>NUCLEOTIDE SEQUENCE [LARGE SCALE GENOMIC DNA]</scope>
    <source>
        <strain evidence="2 3">TC1</strain>
    </source>
</reference>
<dbReference type="AlphaFoldDB" id="A1RCN3"/>